<protein>
    <submittedName>
        <fullName evidence="2">Uncharacterized protein</fullName>
    </submittedName>
</protein>
<keyword evidence="3" id="KW-1185">Reference proteome</keyword>
<name>A0AAV4PMB0_9ARAC</name>
<evidence type="ECO:0000256" key="1">
    <source>
        <dbReference type="SAM" id="MobiDB-lite"/>
    </source>
</evidence>
<dbReference type="AlphaFoldDB" id="A0AAV4PMB0"/>
<dbReference type="EMBL" id="BPLQ01003180">
    <property type="protein sequence ID" value="GIX98527.1"/>
    <property type="molecule type" value="Genomic_DNA"/>
</dbReference>
<reference evidence="2 3" key="1">
    <citation type="submission" date="2021-06" db="EMBL/GenBank/DDBJ databases">
        <title>Caerostris darwini draft genome.</title>
        <authorList>
            <person name="Kono N."/>
            <person name="Arakawa K."/>
        </authorList>
    </citation>
    <scope>NUCLEOTIDE SEQUENCE [LARGE SCALE GENOMIC DNA]</scope>
</reference>
<proteinExistence type="predicted"/>
<gene>
    <name evidence="2" type="ORF">CDAR_111961</name>
</gene>
<organism evidence="2 3">
    <name type="scientific">Caerostris darwini</name>
    <dbReference type="NCBI Taxonomy" id="1538125"/>
    <lineage>
        <taxon>Eukaryota</taxon>
        <taxon>Metazoa</taxon>
        <taxon>Ecdysozoa</taxon>
        <taxon>Arthropoda</taxon>
        <taxon>Chelicerata</taxon>
        <taxon>Arachnida</taxon>
        <taxon>Araneae</taxon>
        <taxon>Araneomorphae</taxon>
        <taxon>Entelegynae</taxon>
        <taxon>Araneoidea</taxon>
        <taxon>Araneidae</taxon>
        <taxon>Caerostris</taxon>
    </lineage>
</organism>
<evidence type="ECO:0000313" key="2">
    <source>
        <dbReference type="EMBL" id="GIX98527.1"/>
    </source>
</evidence>
<sequence>MHMPKIPNLDVNKANAHVGEGVEPSAYKRMSEKITKLWFISSSVDSTLPSFDKRLIFVEILYSLCIFCRSILFNMDHASVDSSISTRSGVTRVKNVHFFTRGLWSEDTEPLAGRAAGGGRQGRREAVVGVPRQPVEPVPPEESGGPVTRLFRRLFGYLQRAIARRNNSG</sequence>
<evidence type="ECO:0000313" key="3">
    <source>
        <dbReference type="Proteomes" id="UP001054837"/>
    </source>
</evidence>
<accession>A0AAV4PMB0</accession>
<comment type="caution">
    <text evidence="2">The sequence shown here is derived from an EMBL/GenBank/DDBJ whole genome shotgun (WGS) entry which is preliminary data.</text>
</comment>
<feature type="region of interest" description="Disordered" evidence="1">
    <location>
        <begin position="110"/>
        <end position="145"/>
    </location>
</feature>
<dbReference type="Proteomes" id="UP001054837">
    <property type="component" value="Unassembled WGS sequence"/>
</dbReference>